<sequence>MAFSDWAVLKSNLGDAVLDFDKFIKDCVDNNLINKDNMYVDTRKVLSYYSLGLGTFERNKFYEGKIDNTPFSEAERDRRYLNLGEDLLTNKPQAITLRVHDGHTISLHRNPPDVTGKVTYTVVDTGNSSINGTIFDPNNPLLSPFGNSTASGVYGKYLPKHFDMIE</sequence>
<organism evidence="1 2">
    <name type="scientific">Leptospira bouyouniensis</name>
    <dbReference type="NCBI Taxonomy" id="2484911"/>
    <lineage>
        <taxon>Bacteria</taxon>
        <taxon>Pseudomonadati</taxon>
        <taxon>Spirochaetota</taxon>
        <taxon>Spirochaetia</taxon>
        <taxon>Leptospirales</taxon>
        <taxon>Leptospiraceae</taxon>
        <taxon>Leptospira</taxon>
    </lineage>
</organism>
<dbReference type="RefSeq" id="WP_167881945.1">
    <property type="nucleotide sequence ID" value="NZ_RQFD01000002.1"/>
</dbReference>
<protein>
    <submittedName>
        <fullName evidence="1">Uncharacterized protein</fullName>
    </submittedName>
</protein>
<gene>
    <name evidence="1" type="ORF">EHQ10_00430</name>
</gene>
<dbReference type="EMBL" id="RQFD01000002">
    <property type="protein sequence ID" value="TGK54178.1"/>
    <property type="molecule type" value="Genomic_DNA"/>
</dbReference>
<keyword evidence="2" id="KW-1185">Reference proteome</keyword>
<comment type="caution">
    <text evidence="1">The sequence shown here is derived from an EMBL/GenBank/DDBJ whole genome shotgun (WGS) entry which is preliminary data.</text>
</comment>
<evidence type="ECO:0000313" key="2">
    <source>
        <dbReference type="Proteomes" id="UP000297617"/>
    </source>
</evidence>
<proteinExistence type="predicted"/>
<name>A0ABY2LDM0_9LEPT</name>
<evidence type="ECO:0000313" key="1">
    <source>
        <dbReference type="EMBL" id="TGK54178.1"/>
    </source>
</evidence>
<reference evidence="2" key="1">
    <citation type="journal article" date="2019" name="PLoS Negl. Trop. Dis.">
        <title>Revisiting the worldwide diversity of Leptospira species in the environment.</title>
        <authorList>
            <person name="Vincent A.T."/>
            <person name="Schiettekatte O."/>
            <person name="Bourhy P."/>
            <person name="Veyrier F.J."/>
            <person name="Picardeau M."/>
        </authorList>
    </citation>
    <scope>NUCLEOTIDE SEQUENCE [LARGE SCALE GENOMIC DNA]</scope>
    <source>
        <strain evidence="2">201800295</strain>
    </source>
</reference>
<dbReference type="Proteomes" id="UP000297617">
    <property type="component" value="Unassembled WGS sequence"/>
</dbReference>
<accession>A0ABY2LDM0</accession>